<feature type="non-terminal residue" evidence="2">
    <location>
        <position position="36"/>
    </location>
</feature>
<evidence type="ECO:0000313" key="2">
    <source>
        <dbReference type="EMBL" id="SVD97769.1"/>
    </source>
</evidence>
<dbReference type="InterPro" id="IPR004802">
    <property type="entry name" value="tRNA_PsdUridine_synth_B_fam"/>
</dbReference>
<dbReference type="Pfam" id="PF08068">
    <property type="entry name" value="DKCLD"/>
    <property type="match status" value="1"/>
</dbReference>
<dbReference type="AlphaFoldDB" id="A0A382ZRA5"/>
<dbReference type="SUPFAM" id="SSF55120">
    <property type="entry name" value="Pseudouridine synthase"/>
    <property type="match status" value="1"/>
</dbReference>
<dbReference type="Gene3D" id="3.30.2350.10">
    <property type="entry name" value="Pseudouridine synthase"/>
    <property type="match status" value="1"/>
</dbReference>
<dbReference type="GO" id="GO:0009982">
    <property type="term" value="F:pseudouridine synthase activity"/>
    <property type="evidence" value="ECO:0007669"/>
    <property type="project" value="InterPro"/>
</dbReference>
<name>A0A382ZRA5_9ZZZZ</name>
<reference evidence="2" key="1">
    <citation type="submission" date="2018-05" db="EMBL/GenBank/DDBJ databases">
        <authorList>
            <person name="Lanie J.A."/>
            <person name="Ng W.-L."/>
            <person name="Kazmierczak K.M."/>
            <person name="Andrzejewski T.M."/>
            <person name="Davidsen T.M."/>
            <person name="Wayne K.J."/>
            <person name="Tettelin H."/>
            <person name="Glass J.I."/>
            <person name="Rusch D."/>
            <person name="Podicherti R."/>
            <person name="Tsui H.-C.T."/>
            <person name="Winkler M.E."/>
        </authorList>
    </citation>
    <scope>NUCLEOTIDE SEQUENCE</scope>
</reference>
<protein>
    <recommendedName>
        <fullName evidence="1">Dyskerin-like domain-containing protein</fullName>
    </recommendedName>
</protein>
<gene>
    <name evidence="2" type="ORF">METZ01_LOCUS450623</name>
</gene>
<accession>A0A382ZRA5</accession>
<dbReference type="GO" id="GO:0000495">
    <property type="term" value="P:box H/ACA sno(s)RNA 3'-end processing"/>
    <property type="evidence" value="ECO:0007669"/>
    <property type="project" value="TreeGrafter"/>
</dbReference>
<dbReference type="PANTHER" id="PTHR23127">
    <property type="entry name" value="CENTROMERE/MICROTUBULE BINDING PROTEIN CBF5"/>
    <property type="match status" value="1"/>
</dbReference>
<feature type="domain" description="Dyskerin-like" evidence="1">
    <location>
        <begin position="1"/>
        <end position="21"/>
    </location>
</feature>
<dbReference type="EMBL" id="UINC01185854">
    <property type="protein sequence ID" value="SVD97769.1"/>
    <property type="molecule type" value="Genomic_DNA"/>
</dbReference>
<dbReference type="GO" id="GO:1990481">
    <property type="term" value="P:mRNA pseudouridine synthesis"/>
    <property type="evidence" value="ECO:0007669"/>
    <property type="project" value="TreeGrafter"/>
</dbReference>
<dbReference type="PANTHER" id="PTHR23127:SF0">
    <property type="entry name" value="H_ACA RIBONUCLEOPROTEIN COMPLEX SUBUNIT DKC1"/>
    <property type="match status" value="1"/>
</dbReference>
<dbReference type="InterPro" id="IPR012960">
    <property type="entry name" value="Dyskerin-like"/>
</dbReference>
<organism evidence="2">
    <name type="scientific">marine metagenome</name>
    <dbReference type="NCBI Taxonomy" id="408172"/>
    <lineage>
        <taxon>unclassified sequences</taxon>
        <taxon>metagenomes</taxon>
        <taxon>ecological metagenomes</taxon>
    </lineage>
</organism>
<evidence type="ECO:0000259" key="1">
    <source>
        <dbReference type="SMART" id="SM01136"/>
    </source>
</evidence>
<dbReference type="SMART" id="SM01136">
    <property type="entry name" value="DKCLD"/>
    <property type="match status" value="1"/>
</dbReference>
<dbReference type="GO" id="GO:0031120">
    <property type="term" value="P:snRNA pseudouridine synthesis"/>
    <property type="evidence" value="ECO:0007669"/>
    <property type="project" value="TreeGrafter"/>
</dbReference>
<dbReference type="InterPro" id="IPR020103">
    <property type="entry name" value="PsdUridine_synth_cat_dom_sf"/>
</dbReference>
<proteinExistence type="predicted"/>
<dbReference type="GO" id="GO:0003723">
    <property type="term" value="F:RNA binding"/>
    <property type="evidence" value="ECO:0007669"/>
    <property type="project" value="InterPro"/>
</dbReference>
<sequence length="36" mass="3947">MLNYGLILLDKPAGPTSHEVVAWTKRILEISKAGHS</sequence>
<dbReference type="GO" id="GO:0031118">
    <property type="term" value="P:rRNA pseudouridine synthesis"/>
    <property type="evidence" value="ECO:0007669"/>
    <property type="project" value="TreeGrafter"/>
</dbReference>